<comment type="caution">
    <text evidence="2">The sequence shown here is derived from an EMBL/GenBank/DDBJ whole genome shotgun (WGS) entry which is preliminary data.</text>
</comment>
<dbReference type="RefSeq" id="WP_211322955.1">
    <property type="nucleotide sequence ID" value="NZ_QLLN01000003.1"/>
</dbReference>
<keyword evidence="1" id="KW-0812">Transmembrane</keyword>
<keyword evidence="1" id="KW-1133">Transmembrane helix</keyword>
<protein>
    <submittedName>
        <fullName evidence="2">Monoamine oxidase</fullName>
    </submittedName>
</protein>
<dbReference type="EMBL" id="QLLN01000003">
    <property type="protein sequence ID" value="RAJ12763.1"/>
    <property type="molecule type" value="Genomic_DNA"/>
</dbReference>
<evidence type="ECO:0000313" key="2">
    <source>
        <dbReference type="EMBL" id="RAJ12763.1"/>
    </source>
</evidence>
<dbReference type="PROSITE" id="PS51318">
    <property type="entry name" value="TAT"/>
    <property type="match status" value="1"/>
</dbReference>
<proteinExistence type="predicted"/>
<name>A0A327RBC8_9FLAO</name>
<keyword evidence="3" id="KW-1185">Reference proteome</keyword>
<gene>
    <name evidence="2" type="ORF">LV92_01999</name>
</gene>
<accession>A0A327RBC8</accession>
<dbReference type="AlphaFoldDB" id="A0A327RBC8"/>
<dbReference type="InterPro" id="IPR006311">
    <property type="entry name" value="TAT_signal"/>
</dbReference>
<reference evidence="2 3" key="1">
    <citation type="submission" date="2018-06" db="EMBL/GenBank/DDBJ databases">
        <title>Genomic Encyclopedia of Archaeal and Bacterial Type Strains, Phase II (KMG-II): from individual species to whole genera.</title>
        <authorList>
            <person name="Goeker M."/>
        </authorList>
    </citation>
    <scope>NUCLEOTIDE SEQUENCE [LARGE SCALE GENOMIC DNA]</scope>
    <source>
        <strain evidence="2 3">DSM 23522</strain>
    </source>
</reference>
<keyword evidence="1" id="KW-0472">Membrane</keyword>
<organism evidence="2 3">
    <name type="scientific">Arenibacter echinorum</name>
    <dbReference type="NCBI Taxonomy" id="440515"/>
    <lineage>
        <taxon>Bacteria</taxon>
        <taxon>Pseudomonadati</taxon>
        <taxon>Bacteroidota</taxon>
        <taxon>Flavobacteriia</taxon>
        <taxon>Flavobacteriales</taxon>
        <taxon>Flavobacteriaceae</taxon>
        <taxon>Arenibacter</taxon>
    </lineage>
</organism>
<dbReference type="Gene3D" id="3.50.50.60">
    <property type="entry name" value="FAD/NAD(P)-binding domain"/>
    <property type="match status" value="1"/>
</dbReference>
<evidence type="ECO:0000256" key="1">
    <source>
        <dbReference type="SAM" id="Phobius"/>
    </source>
</evidence>
<dbReference type="InterPro" id="IPR036188">
    <property type="entry name" value="FAD/NAD-bd_sf"/>
</dbReference>
<evidence type="ECO:0000313" key="3">
    <source>
        <dbReference type="Proteomes" id="UP000249696"/>
    </source>
</evidence>
<sequence length="76" mass="8316">MSHLKRRTFMKNVVTAGVGATVLPINSLTANDMREKLGSDWPKPATASKKIIIGGTGIGGLCCAYELMKRDMRFLF</sequence>
<feature type="transmembrane region" description="Helical" evidence="1">
    <location>
        <begin position="51"/>
        <end position="68"/>
    </location>
</feature>
<dbReference type="Proteomes" id="UP000249696">
    <property type="component" value="Unassembled WGS sequence"/>
</dbReference>